<dbReference type="InterPro" id="IPR000504">
    <property type="entry name" value="RRM_dom"/>
</dbReference>
<dbReference type="Gene3D" id="3.30.70.330">
    <property type="match status" value="1"/>
</dbReference>
<protein>
    <submittedName>
        <fullName evidence="4">SPOSA6832_02368-mRNA-1:cds</fullName>
    </submittedName>
</protein>
<feature type="compositionally biased region" description="Acidic residues" evidence="2">
    <location>
        <begin position="506"/>
        <end position="526"/>
    </location>
</feature>
<feature type="region of interest" description="Disordered" evidence="2">
    <location>
        <begin position="167"/>
        <end position="190"/>
    </location>
</feature>
<dbReference type="OrthoDB" id="21643at2759"/>
<accession>A0A0D6EM89</accession>
<feature type="region of interest" description="Disordered" evidence="2">
    <location>
        <begin position="700"/>
        <end position="743"/>
    </location>
</feature>
<keyword evidence="1" id="KW-0694">RNA-binding</keyword>
<dbReference type="AlphaFoldDB" id="A0A0D6EM89"/>
<evidence type="ECO:0000256" key="1">
    <source>
        <dbReference type="PROSITE-ProRule" id="PRU00176"/>
    </source>
</evidence>
<reference evidence="5" key="1">
    <citation type="submission" date="2015-02" db="EMBL/GenBank/DDBJ databases">
        <authorList>
            <person name="Gon?alves P."/>
        </authorList>
    </citation>
    <scope>NUCLEOTIDE SEQUENCE [LARGE SCALE GENOMIC DNA]</scope>
</reference>
<feature type="compositionally biased region" description="Basic residues" evidence="2">
    <location>
        <begin position="708"/>
        <end position="724"/>
    </location>
</feature>
<dbReference type="PROSITE" id="PS50102">
    <property type="entry name" value="RRM"/>
    <property type="match status" value="1"/>
</dbReference>
<feature type="region of interest" description="Disordered" evidence="2">
    <location>
        <begin position="377"/>
        <end position="406"/>
    </location>
</feature>
<organism evidence="4 5">
    <name type="scientific">Sporidiobolus salmonicolor</name>
    <name type="common">Yeast-like fungus</name>
    <name type="synonym">Sporobolomyces salmonicolor</name>
    <dbReference type="NCBI Taxonomy" id="5005"/>
    <lineage>
        <taxon>Eukaryota</taxon>
        <taxon>Fungi</taxon>
        <taxon>Dikarya</taxon>
        <taxon>Basidiomycota</taxon>
        <taxon>Pucciniomycotina</taxon>
        <taxon>Microbotryomycetes</taxon>
        <taxon>Sporidiobolales</taxon>
        <taxon>Sporidiobolaceae</taxon>
        <taxon>Sporobolomyces</taxon>
    </lineage>
</organism>
<evidence type="ECO:0000313" key="4">
    <source>
        <dbReference type="EMBL" id="CEQ40730.1"/>
    </source>
</evidence>
<proteinExistence type="predicted"/>
<dbReference type="GO" id="GO:0003723">
    <property type="term" value="F:RNA binding"/>
    <property type="evidence" value="ECO:0007669"/>
    <property type="project" value="UniProtKB-UniRule"/>
</dbReference>
<dbReference type="InterPro" id="IPR012677">
    <property type="entry name" value="Nucleotide-bd_a/b_plait_sf"/>
</dbReference>
<keyword evidence="5" id="KW-1185">Reference proteome</keyword>
<feature type="compositionally biased region" description="Low complexity" evidence="2">
    <location>
        <begin position="534"/>
        <end position="543"/>
    </location>
</feature>
<feature type="compositionally biased region" description="Gly residues" evidence="2">
    <location>
        <begin position="725"/>
        <end position="734"/>
    </location>
</feature>
<dbReference type="SUPFAM" id="SSF54928">
    <property type="entry name" value="RNA-binding domain, RBD"/>
    <property type="match status" value="1"/>
</dbReference>
<evidence type="ECO:0000256" key="2">
    <source>
        <dbReference type="SAM" id="MobiDB-lite"/>
    </source>
</evidence>
<evidence type="ECO:0000259" key="3">
    <source>
        <dbReference type="PROSITE" id="PS50102"/>
    </source>
</evidence>
<feature type="compositionally biased region" description="Pro residues" evidence="2">
    <location>
        <begin position="589"/>
        <end position="608"/>
    </location>
</feature>
<feature type="domain" description="RRM" evidence="3">
    <location>
        <begin position="46"/>
        <end position="102"/>
    </location>
</feature>
<name>A0A0D6EM89_SPOSA</name>
<feature type="compositionally biased region" description="Low complexity" evidence="2">
    <location>
        <begin position="390"/>
        <end position="401"/>
    </location>
</feature>
<evidence type="ECO:0000313" key="5">
    <source>
        <dbReference type="Proteomes" id="UP000243876"/>
    </source>
</evidence>
<gene>
    <name evidence="4" type="primary">SPOSA6832_02368</name>
</gene>
<dbReference type="EMBL" id="CENE01000008">
    <property type="protein sequence ID" value="CEQ40730.1"/>
    <property type="molecule type" value="Genomic_DNA"/>
</dbReference>
<dbReference type="InterPro" id="IPR035979">
    <property type="entry name" value="RBD_domain_sf"/>
</dbReference>
<feature type="region of interest" description="Disordered" evidence="2">
    <location>
        <begin position="475"/>
        <end position="641"/>
    </location>
</feature>
<dbReference type="Proteomes" id="UP000243876">
    <property type="component" value="Unassembled WGS sequence"/>
</dbReference>
<dbReference type="PANTHER" id="PTHR48125:SF12">
    <property type="entry name" value="AT HOOK TRANSCRIPTION FACTOR FAMILY-RELATED"/>
    <property type="match status" value="1"/>
</dbReference>
<dbReference type="PANTHER" id="PTHR48125">
    <property type="entry name" value="LP07818P1"/>
    <property type="match status" value="1"/>
</dbReference>
<sequence>MKKVNLRELEHLGGLVQLAAFNHSSLVADQAHMPPAKALSNDPITKRIHIGGLAPSVTAKDLVHRFSSFGSIVGGENGVDGLGTSESGLPRSFAFFSLETSEAKFSRCTPVSLLRDIHKLIKKLRRHVHAQRFDVEGPQAQDRPRSSELAGQLIVILYRLIAEREAADKEAEKPASRPKKRKRNPDPNVGFAASHFELITKDNIEQHKGWVLDPKPAPSPLFPLIVRPSHPIELPAKPAATAWTRGTTKAKPSKAAREALRAGVPLERPPLKRIKRMRIDPRRWGRKKVVFGQVGDEGGSMLGVGTWECEEVEEQKADEPEVTWVFKARDGSVRRRETVRLTQRSVPHTDRFTALLEGLNRPSSASTTRFVPVPAPTAEQPILVDSTSGPAPAARSRSRSASPPPYVPAAPRTLLYNEEDAFQLMASALGDDERAIAHAMERAEYRKLAQSVVVDAEEEVVERSEAPVLGQKLPKVEGFADDDEDVNDLFPAMRLRGGGGASSSDSSDDSDSDSSSDDDSSSDEEDKDAKVEEVAAPAAAAPKTTLAKDSLKAMFKPQEETESAQRAGGFSLLSGLEQDLDLEPLQRTPSPPPAPAPAPVPRFAPPPSYRQAPRQHQQQPTGPAQPFFAFPSGAFEERQTGNVKAEEVAKLREAGAARGEQARIASGHRLAEKAAGFWRRTDSSRRGVYRREEIEEQHQKLRENLRGFSRKRHREAAKRSKKKSGPGGRRGAGGLALDIPEDV</sequence>